<dbReference type="Proteomes" id="UP000190831">
    <property type="component" value="Chromosome H"/>
</dbReference>
<dbReference type="InterPro" id="IPR015966">
    <property type="entry name" value="tRNA_lig_kin_fungi"/>
</dbReference>
<sequence>MIFVEKYICNSRELLPGRHLRQTFNLSLERIDIVFSTRQKQMSVSVKKLCDDLEAASKLEKRGKAFKRICEVFNSDAHVVSWKFNEWDYGKNSIHLPCNARGLFISESLEDPRIVARGYDKFFNIDEVYFTRWDWLTENTKGPYEITVKENGCIIFISGLEDGSLLVCSKHSTGPRDDGSRNHALAGEKFLRRQLEARGINPITLARKLYEMNATAVAEYCDDSFEEHILEYSKDKAGLYLHGINLNQQSFSTLSMKDVHEFAECYGFNCIEYLTIESLDSLKDFLEHCSTTGSYKNKEIEGFVIRCKTLDDSAFFFKYKFEEPYLMYRQWREVTKDYIKTKSRIFKFKKHKFITNKYLDFVIPLLRKNPKLCEDFMADIGIIKLRKMFLDHYGFSGIEILNHERIQELELQNAVDYDKVDESTKFLFFPIATIGCGKTTTALTLTNLFPNSWGHVQNDDITGKDKKMLMKKSLELLAKDGMKAVIVDRNNHQFRERRQLFEWFEELKEDYLPYDCNVKIIALSFFPYEEISSVYELAVKRVLERGDNHQSIKASAKGEKKVLGIMRGFVDRYQPVVQEKSPDNQFDLVIQLNVREKDSSLSNAENILRELHRHYPILIPQLPTHATIREALHKSLQYRPSVTKIVKGGSRNQNKDSKFKPVYFFAGIRNKNVLIDCVSSLIEEKVKEPFLEQKLQRALGSEKTQPEFHITLCHVVSGKNGSKEQKDMWCEFNKRYSKKLLKSNSSSDVRGSSMKTGDVVKFRLHKLMWDDKIMTLLVQLEKECVHDGKSGDIVPRLSCANKFSHITVSILQQGVKPFYSNELCERMEELHPTEEGCFSDGLNCFEFSNPLEFDAEVCIQL</sequence>
<keyword evidence="4 16" id="KW-0819">tRNA processing</keyword>
<comment type="catalytic activity">
    <reaction evidence="12 16">
        <text>ATP + (ribonucleotide)n-3'-hydroxyl + 5'-phospho-(ribonucleotide)m = (ribonucleotide)n+m + AMP + diphosphate.</text>
        <dbReference type="EC" id="6.5.1.3"/>
    </reaction>
</comment>
<keyword evidence="5" id="KW-0540">Nuclease</keyword>
<dbReference type="Pfam" id="PF08303">
    <property type="entry name" value="tRNA_lig_kinase"/>
    <property type="match status" value="1"/>
</dbReference>
<protein>
    <recommendedName>
        <fullName evidence="15 16">tRNA ligase</fullName>
        <ecNumber evidence="1 16">6.5.1.3</ecNumber>
    </recommendedName>
</protein>
<dbReference type="Pfam" id="PF08302">
    <property type="entry name" value="tRNA_lig_CPD"/>
    <property type="match status" value="1"/>
</dbReference>
<evidence type="ECO:0000259" key="19">
    <source>
        <dbReference type="Pfam" id="PF08303"/>
    </source>
</evidence>
<dbReference type="GO" id="GO:0005634">
    <property type="term" value="C:nucleus"/>
    <property type="evidence" value="ECO:0007669"/>
    <property type="project" value="TreeGrafter"/>
</dbReference>
<dbReference type="PANTHER" id="PTHR32004:SF1">
    <property type="entry name" value="TRNA LIGASE"/>
    <property type="match status" value="1"/>
</dbReference>
<dbReference type="PANTHER" id="PTHR32004">
    <property type="entry name" value="TRNA LIGASE"/>
    <property type="match status" value="1"/>
</dbReference>
<evidence type="ECO:0000313" key="22">
    <source>
        <dbReference type="Proteomes" id="UP000190831"/>
    </source>
</evidence>
<name>A0A1G4MKJ9_LACFM</name>
<dbReference type="GO" id="GO:0006388">
    <property type="term" value="P:tRNA splicing, via endonucleolytic cleavage and ligation"/>
    <property type="evidence" value="ECO:0007669"/>
    <property type="project" value="UniProtKB-UniRule"/>
</dbReference>
<keyword evidence="8" id="KW-0418">Kinase</keyword>
<evidence type="ECO:0000256" key="4">
    <source>
        <dbReference type="ARBA" id="ARBA00022694"/>
    </source>
</evidence>
<dbReference type="InterPro" id="IPR019039">
    <property type="entry name" value="T4-Rnl1-like_N"/>
</dbReference>
<dbReference type="EC" id="6.5.1.3" evidence="1 16"/>
<evidence type="ECO:0000256" key="7">
    <source>
        <dbReference type="ARBA" id="ARBA00022759"/>
    </source>
</evidence>
<evidence type="ECO:0000256" key="12">
    <source>
        <dbReference type="ARBA" id="ARBA00034038"/>
    </source>
</evidence>
<feature type="domain" description="tRNA ligase phosphodiesterase" evidence="18">
    <location>
        <begin position="599"/>
        <end position="861"/>
    </location>
</feature>
<dbReference type="FunFam" id="3.40.50.300:FF:001934">
    <property type="entry name" value="tRNA ligase"/>
    <property type="match status" value="1"/>
</dbReference>
<dbReference type="GO" id="GO:0003972">
    <property type="term" value="F:RNA ligase (ATP) activity"/>
    <property type="evidence" value="ECO:0007669"/>
    <property type="project" value="UniProtKB-UniRule"/>
</dbReference>
<evidence type="ECO:0000256" key="17">
    <source>
        <dbReference type="PIRSR" id="PIRSR019634-50"/>
    </source>
</evidence>
<dbReference type="GO" id="GO:0004519">
    <property type="term" value="F:endonuclease activity"/>
    <property type="evidence" value="ECO:0007669"/>
    <property type="project" value="UniProtKB-KW"/>
</dbReference>
<accession>A0A1G4MKJ9</accession>
<evidence type="ECO:0000256" key="8">
    <source>
        <dbReference type="ARBA" id="ARBA00022777"/>
    </source>
</evidence>
<evidence type="ECO:0000259" key="20">
    <source>
        <dbReference type="Pfam" id="PF09511"/>
    </source>
</evidence>
<evidence type="ECO:0000256" key="1">
    <source>
        <dbReference type="ARBA" id="ARBA00012724"/>
    </source>
</evidence>
<evidence type="ECO:0000256" key="10">
    <source>
        <dbReference type="ARBA" id="ARBA00022840"/>
    </source>
</evidence>
<keyword evidence="22" id="KW-1185">Reference proteome</keyword>
<dbReference type="InterPro" id="IPR012387">
    <property type="entry name" value="Trl1_fun"/>
</dbReference>
<evidence type="ECO:0000256" key="15">
    <source>
        <dbReference type="ARBA" id="ARBA00073988"/>
    </source>
</evidence>
<evidence type="ECO:0000256" key="16">
    <source>
        <dbReference type="PIRNR" id="PIRNR019634"/>
    </source>
</evidence>
<evidence type="ECO:0000256" key="3">
    <source>
        <dbReference type="ARBA" id="ARBA00022679"/>
    </source>
</evidence>
<evidence type="ECO:0000259" key="18">
    <source>
        <dbReference type="Pfam" id="PF08302"/>
    </source>
</evidence>
<keyword evidence="6" id="KW-0547">Nucleotide-binding</keyword>
<evidence type="ECO:0000256" key="2">
    <source>
        <dbReference type="ARBA" id="ARBA00022598"/>
    </source>
</evidence>
<evidence type="ECO:0000256" key="9">
    <source>
        <dbReference type="ARBA" id="ARBA00022801"/>
    </source>
</evidence>
<dbReference type="Pfam" id="PF09511">
    <property type="entry name" value="RNA_lig_T4_1"/>
    <property type="match status" value="1"/>
</dbReference>
<dbReference type="GO" id="GO:0051730">
    <property type="term" value="F:GTP-dependent polyribonucleotide 5'-hydroxyl-kinase activity"/>
    <property type="evidence" value="ECO:0007669"/>
    <property type="project" value="InterPro"/>
</dbReference>
<dbReference type="Gene3D" id="3.40.50.300">
    <property type="entry name" value="P-loop containing nucleotide triphosphate hydrolases"/>
    <property type="match status" value="1"/>
</dbReference>
<evidence type="ECO:0000313" key="21">
    <source>
        <dbReference type="EMBL" id="SCW04413.1"/>
    </source>
</evidence>
<dbReference type="AlphaFoldDB" id="A0A1G4MKJ9"/>
<dbReference type="InterPro" id="IPR027417">
    <property type="entry name" value="P-loop_NTPase"/>
</dbReference>
<dbReference type="InterPro" id="IPR015965">
    <property type="entry name" value="tRNA_lig_PDEase"/>
</dbReference>
<comment type="function">
    <text evidence="13">One of the two proteins required for the splicing of precursor tRNA molecules containing introns. The ligation activity requires three enzymatic activities: phosphorylation of the 5' terminus of the 3' half-tRNA in the presence of ATP, opening of the 2'3'-cyclic phosphodiester bond of the 5' half-tRNA leaving a 2'-phosphomonoester and ligation of the two tRNA halves in an ATP-dependent reaction.</text>
</comment>
<feature type="domain" description="tRNA ligase kinase" evidence="19">
    <location>
        <begin position="427"/>
        <end position="594"/>
    </location>
</feature>
<feature type="domain" description="T4 RNA ligase 1-like N-terminal" evidence="20">
    <location>
        <begin position="99"/>
        <end position="326"/>
    </location>
</feature>
<dbReference type="OrthoDB" id="276239at2759"/>
<feature type="active site" description="N6-AMP-lysine intermediate" evidence="17">
    <location>
        <position position="149"/>
    </location>
</feature>
<keyword evidence="3" id="KW-0808">Transferase</keyword>
<keyword evidence="9" id="KW-0378">Hydrolase</keyword>
<dbReference type="OMA" id="FHITLCH"/>
<evidence type="ECO:0000256" key="14">
    <source>
        <dbReference type="ARBA" id="ARBA00061627"/>
    </source>
</evidence>
<keyword evidence="11" id="KW-0511">Multifunctional enzyme</keyword>
<evidence type="ECO:0000256" key="11">
    <source>
        <dbReference type="ARBA" id="ARBA00023268"/>
    </source>
</evidence>
<evidence type="ECO:0000256" key="5">
    <source>
        <dbReference type="ARBA" id="ARBA00022722"/>
    </source>
</evidence>
<keyword evidence="2 16" id="KW-0436">Ligase</keyword>
<keyword evidence="7" id="KW-0255">Endonuclease</keyword>
<evidence type="ECO:0000256" key="6">
    <source>
        <dbReference type="ARBA" id="ARBA00022741"/>
    </source>
</evidence>
<dbReference type="STRING" id="4955.A0A1G4MKJ9"/>
<proteinExistence type="inferred from homology"/>
<dbReference type="GO" id="GO:0008081">
    <property type="term" value="F:phosphoric diester hydrolase activity"/>
    <property type="evidence" value="ECO:0007669"/>
    <property type="project" value="InterPro"/>
</dbReference>
<comment type="similarity">
    <text evidence="14 16">Belongs to the TRL1 family.</text>
</comment>
<dbReference type="EMBL" id="LT598491">
    <property type="protein sequence ID" value="SCW04413.1"/>
    <property type="molecule type" value="Genomic_DNA"/>
</dbReference>
<gene>
    <name evidence="21" type="ORF">LAFE_0H12970G</name>
</gene>
<dbReference type="PIRSF" id="PIRSF019634">
    <property type="entry name" value="tRNA_lig_yeast"/>
    <property type="match status" value="1"/>
</dbReference>
<keyword evidence="10" id="KW-0067">ATP-binding</keyword>
<evidence type="ECO:0000256" key="13">
    <source>
        <dbReference type="ARBA" id="ARBA00055002"/>
    </source>
</evidence>
<reference evidence="21 22" key="1">
    <citation type="submission" date="2016-03" db="EMBL/GenBank/DDBJ databases">
        <authorList>
            <person name="Devillers H."/>
        </authorList>
    </citation>
    <scope>NUCLEOTIDE SEQUENCE [LARGE SCALE GENOMIC DNA]</scope>
    <source>
        <strain evidence="21">CBS 6772</strain>
    </source>
</reference>
<organism evidence="21 22">
    <name type="scientific">Lachancea fermentati</name>
    <name type="common">Zygosaccharomyces fermentati</name>
    <dbReference type="NCBI Taxonomy" id="4955"/>
    <lineage>
        <taxon>Eukaryota</taxon>
        <taxon>Fungi</taxon>
        <taxon>Dikarya</taxon>
        <taxon>Ascomycota</taxon>
        <taxon>Saccharomycotina</taxon>
        <taxon>Saccharomycetes</taxon>
        <taxon>Saccharomycetales</taxon>
        <taxon>Saccharomycetaceae</taxon>
        <taxon>Lachancea</taxon>
    </lineage>
</organism>
<dbReference type="GO" id="GO:0005524">
    <property type="term" value="F:ATP binding"/>
    <property type="evidence" value="ECO:0007669"/>
    <property type="project" value="UniProtKB-UniRule"/>
</dbReference>